<keyword evidence="11" id="KW-0411">Iron-sulfur</keyword>
<dbReference type="RefSeq" id="WP_201844879.1">
    <property type="nucleotide sequence ID" value="NZ_JABBYC010000001.1"/>
</dbReference>
<evidence type="ECO:0000256" key="12">
    <source>
        <dbReference type="ARBA" id="ARBA00023136"/>
    </source>
</evidence>
<feature type="transmembrane region" description="Helical" evidence="14">
    <location>
        <begin position="185"/>
        <end position="208"/>
    </location>
</feature>
<dbReference type="PANTHER" id="PTHR47354:SF8">
    <property type="entry name" value="1,2-PHENYLACETYL-COA EPOXIDASE, SUBUNIT E"/>
    <property type="match status" value="1"/>
</dbReference>
<evidence type="ECO:0000256" key="13">
    <source>
        <dbReference type="SAM" id="MobiDB-lite"/>
    </source>
</evidence>
<dbReference type="InterPro" id="IPR017927">
    <property type="entry name" value="FAD-bd_FR_type"/>
</dbReference>
<evidence type="ECO:0000256" key="2">
    <source>
        <dbReference type="ARBA" id="ARBA00004141"/>
    </source>
</evidence>
<evidence type="ECO:0000256" key="6">
    <source>
        <dbReference type="ARBA" id="ARBA00022723"/>
    </source>
</evidence>
<evidence type="ECO:0000256" key="8">
    <source>
        <dbReference type="ARBA" id="ARBA00022989"/>
    </source>
</evidence>
<accession>A0ABS1LFU1</accession>
<dbReference type="SUPFAM" id="SSF52343">
    <property type="entry name" value="Ferredoxin reductase-like, C-terminal NADP-linked domain"/>
    <property type="match status" value="1"/>
</dbReference>
<evidence type="ECO:0000313" key="17">
    <source>
        <dbReference type="Proteomes" id="UP000675409"/>
    </source>
</evidence>
<proteinExistence type="predicted"/>
<reference evidence="16 17" key="1">
    <citation type="journal article" date="2021" name="Arch. Microbiol.">
        <title>Myceligenerans indicum sp. nov., an actinobacterium isolated from mangrove sediment of Sundarbans, India.</title>
        <authorList>
            <person name="Asha K."/>
            <person name="Bhadury P."/>
        </authorList>
    </citation>
    <scope>NUCLEOTIDE SEQUENCE [LARGE SCALE GENOMIC DNA]</scope>
    <source>
        <strain evidence="16 17">I2</strain>
    </source>
</reference>
<comment type="subcellular location">
    <subcellularLocation>
        <location evidence="2">Membrane</location>
        <topology evidence="2">Multi-pass membrane protein</topology>
    </subcellularLocation>
</comment>
<dbReference type="Gene3D" id="3.40.50.80">
    <property type="entry name" value="Nucleotide-binding domain of ferredoxin-NADP reductase (FNR) module"/>
    <property type="match status" value="1"/>
</dbReference>
<feature type="transmembrane region" description="Helical" evidence="14">
    <location>
        <begin position="116"/>
        <end position="134"/>
    </location>
</feature>
<keyword evidence="5" id="KW-0001">2Fe-2S</keyword>
<comment type="cofactor">
    <cofactor evidence="1">
        <name>FAD</name>
        <dbReference type="ChEBI" id="CHEBI:57692"/>
    </cofactor>
</comment>
<dbReference type="Gene3D" id="2.40.30.10">
    <property type="entry name" value="Translation factors"/>
    <property type="match status" value="1"/>
</dbReference>
<evidence type="ECO:0000259" key="15">
    <source>
        <dbReference type="PROSITE" id="PS51384"/>
    </source>
</evidence>
<name>A0ABS1LFU1_9MICO</name>
<keyword evidence="17" id="KW-1185">Reference proteome</keyword>
<keyword evidence="9" id="KW-0560">Oxidoreductase</keyword>
<dbReference type="EMBL" id="JABBYC010000001">
    <property type="protein sequence ID" value="MBL0885106.1"/>
    <property type="molecule type" value="Genomic_DNA"/>
</dbReference>
<dbReference type="PROSITE" id="PS51384">
    <property type="entry name" value="FAD_FR"/>
    <property type="match status" value="1"/>
</dbReference>
<keyword evidence="8 14" id="KW-1133">Transmembrane helix</keyword>
<dbReference type="Proteomes" id="UP000675409">
    <property type="component" value="Unassembled WGS sequence"/>
</dbReference>
<feature type="region of interest" description="Disordered" evidence="13">
    <location>
        <begin position="1"/>
        <end position="22"/>
    </location>
</feature>
<dbReference type="SUPFAM" id="SSF63380">
    <property type="entry name" value="Riboflavin synthase domain-like"/>
    <property type="match status" value="1"/>
</dbReference>
<dbReference type="PANTHER" id="PTHR47354">
    <property type="entry name" value="NADH OXIDOREDUCTASE HCR"/>
    <property type="match status" value="1"/>
</dbReference>
<dbReference type="InterPro" id="IPR050415">
    <property type="entry name" value="MRET"/>
</dbReference>
<feature type="transmembrane region" description="Helical" evidence="14">
    <location>
        <begin position="154"/>
        <end position="173"/>
    </location>
</feature>
<dbReference type="InterPro" id="IPR017938">
    <property type="entry name" value="Riboflavin_synthase-like_b-brl"/>
</dbReference>
<keyword evidence="4 14" id="KW-0812">Transmembrane</keyword>
<gene>
    <name evidence="16" type="ORF">HGK34_02210</name>
</gene>
<evidence type="ECO:0000256" key="14">
    <source>
        <dbReference type="SAM" id="Phobius"/>
    </source>
</evidence>
<evidence type="ECO:0000256" key="9">
    <source>
        <dbReference type="ARBA" id="ARBA00023002"/>
    </source>
</evidence>
<keyword evidence="6" id="KW-0479">Metal-binding</keyword>
<keyword evidence="3" id="KW-0285">Flavoprotein</keyword>
<evidence type="ECO:0000256" key="5">
    <source>
        <dbReference type="ARBA" id="ARBA00022714"/>
    </source>
</evidence>
<organism evidence="16 17">
    <name type="scientific">Myceligenerans indicum</name>
    <dbReference type="NCBI Taxonomy" id="2593663"/>
    <lineage>
        <taxon>Bacteria</taxon>
        <taxon>Bacillati</taxon>
        <taxon>Actinomycetota</taxon>
        <taxon>Actinomycetes</taxon>
        <taxon>Micrococcales</taxon>
        <taxon>Promicromonosporaceae</taxon>
        <taxon>Myceligenerans</taxon>
    </lineage>
</organism>
<feature type="transmembrane region" description="Helical" evidence="14">
    <location>
        <begin position="214"/>
        <end position="234"/>
    </location>
</feature>
<evidence type="ECO:0000313" key="16">
    <source>
        <dbReference type="EMBL" id="MBL0885106.1"/>
    </source>
</evidence>
<keyword evidence="10" id="KW-0408">Iron</keyword>
<evidence type="ECO:0000256" key="1">
    <source>
        <dbReference type="ARBA" id="ARBA00001974"/>
    </source>
</evidence>
<dbReference type="InterPro" id="IPR039261">
    <property type="entry name" value="FNR_nucleotide-bd"/>
</dbReference>
<dbReference type="Pfam" id="PF01794">
    <property type="entry name" value="Ferric_reduct"/>
    <property type="match status" value="1"/>
</dbReference>
<evidence type="ECO:0000256" key="7">
    <source>
        <dbReference type="ARBA" id="ARBA00022827"/>
    </source>
</evidence>
<evidence type="ECO:0000256" key="4">
    <source>
        <dbReference type="ARBA" id="ARBA00022692"/>
    </source>
</evidence>
<evidence type="ECO:0000256" key="3">
    <source>
        <dbReference type="ARBA" id="ARBA00022630"/>
    </source>
</evidence>
<feature type="transmembrane region" description="Helical" evidence="14">
    <location>
        <begin position="74"/>
        <end position="95"/>
    </location>
</feature>
<evidence type="ECO:0000256" key="10">
    <source>
        <dbReference type="ARBA" id="ARBA00023004"/>
    </source>
</evidence>
<feature type="domain" description="FAD-binding FR-type" evidence="15">
    <location>
        <begin position="240"/>
        <end position="340"/>
    </location>
</feature>
<sequence length="473" mass="50301">MTTSTQARPMASPSLAPPPRVNHRRSYARRALRADLLVTLLWASAAAAVALFLASGGAAQFTSAAQIVTSLGIVAGLVGTDFILVMLVLAARIPLIDRTIGHDRAIAVHRSLGKPALYLLLGHGALLLTGYGMSAGINPIAEIGPMWALPDMPLAFGGTGLLIAVVVTSLVAVRRRFSYEGWHLVHLLSYVAVAVALPHQLSVGGVLAEGTAQRVYWIGLYVLAFGAIATFRFVEPVVSSLRHRITVSGVRTIAPGVTSIELTGRDLHKLGASGGQFFIWRFWTGRTWWHSHPISLSAVPTAGSARITVRELGAGSGRISAVPVGTKVSFEGPYGLFSGAARTAPRLAIAAAGIGITPVRALLEHARLAPGEATVLLRASTPEETYLWDEIYDIAAAKGITCYVMVGHRAARGPGWMPADDARRGVTLASVFPDLARSDLYLCGPTAWLDLVEHDAKALGLPDHQIHAERFDW</sequence>
<keyword evidence="7" id="KW-0274">FAD</keyword>
<dbReference type="InterPro" id="IPR013130">
    <property type="entry name" value="Fe3_Rdtase_TM_dom"/>
</dbReference>
<protein>
    <submittedName>
        <fullName evidence="16">Oxidoreductase</fullName>
    </submittedName>
</protein>
<evidence type="ECO:0000256" key="11">
    <source>
        <dbReference type="ARBA" id="ARBA00023014"/>
    </source>
</evidence>
<comment type="caution">
    <text evidence="16">The sequence shown here is derived from an EMBL/GenBank/DDBJ whole genome shotgun (WGS) entry which is preliminary data.</text>
</comment>
<keyword evidence="12 14" id="KW-0472">Membrane</keyword>